<dbReference type="InterPro" id="IPR009081">
    <property type="entry name" value="PP-bd_ACP"/>
</dbReference>
<dbReference type="InterPro" id="IPR016035">
    <property type="entry name" value="Acyl_Trfase/lysoPLipase"/>
</dbReference>
<dbReference type="AlphaFoldDB" id="A0A1I7X5K9"/>
<protein>
    <submittedName>
        <fullName evidence="7">Carrier domain-containing protein</fullName>
    </submittedName>
</protein>
<feature type="domain" description="Carrier" evidence="4">
    <location>
        <begin position="550"/>
        <end position="625"/>
    </location>
</feature>
<name>A0A1I7X5K9_HETBA</name>
<dbReference type="GO" id="GO:0006633">
    <property type="term" value="P:fatty acid biosynthetic process"/>
    <property type="evidence" value="ECO:0007669"/>
    <property type="project" value="TreeGrafter"/>
</dbReference>
<dbReference type="InterPro" id="IPR036736">
    <property type="entry name" value="ACP-like_sf"/>
</dbReference>
<dbReference type="Gene3D" id="3.40.366.10">
    <property type="entry name" value="Malonyl-Coenzyme A Acyl Carrier Protein, domain 2"/>
    <property type="match status" value="1"/>
</dbReference>
<dbReference type="WBParaSite" id="Hba_12889">
    <property type="protein sequence ID" value="Hba_12889"/>
    <property type="gene ID" value="Hba_12889"/>
</dbReference>
<dbReference type="SUPFAM" id="SSF47336">
    <property type="entry name" value="ACP-like"/>
    <property type="match status" value="1"/>
</dbReference>
<dbReference type="InterPro" id="IPR014031">
    <property type="entry name" value="Ketoacyl_synth_C"/>
</dbReference>
<dbReference type="Pfam" id="PF00698">
    <property type="entry name" value="Acyl_transf_1"/>
    <property type="match status" value="1"/>
</dbReference>
<evidence type="ECO:0000259" key="5">
    <source>
        <dbReference type="PROSITE" id="PS52004"/>
    </source>
</evidence>
<dbReference type="Gene3D" id="3.40.47.10">
    <property type="match status" value="1"/>
</dbReference>
<dbReference type="InterPro" id="IPR050091">
    <property type="entry name" value="PKS_NRPS_Biosynth_Enz"/>
</dbReference>
<dbReference type="GO" id="GO:0004312">
    <property type="term" value="F:fatty acid synthase activity"/>
    <property type="evidence" value="ECO:0007669"/>
    <property type="project" value="TreeGrafter"/>
</dbReference>
<dbReference type="Proteomes" id="UP000095283">
    <property type="component" value="Unplaced"/>
</dbReference>
<sequence>MIRSITTKPSSYKWRTAVVVQYWEAHGTGTPIGDPIEVNALSSIFEDIVVSSVKASVGHGEASAATCGLLKLFLMFQNDYIPANIHLHKVNNNIDCKSLRFPIVGEEVNLSVGGISSFGVSGTNAAAILQKSEIVQKVPQPFQRHYLILLSAKNQKSLLILEKEMKEIFKQSSESINEIVGALCNHRIHYEQRYIAVINRKGELIKKSIGRSKKNEDRKVVINLMEYDLSFDLLQIQTISDHFNSMKSYPILPNHKLIYALLKFLHNVFGQDVIDVRPKSPRALILTLLASGSLELSSTTSQLITSVTTENVEKELLGFAITPMSNWTFQLALDYFNNILPLISVDEISISYGGNCLSLSDHRSLLFVLGSITEQSSSITSFQNQLSEIRHAELFRGFPIDIGTVLELVNATIQVQDNYTMFSMNSIDDLQYAVVDSTNEPSPYRCLAAVIITLMNGVVSLNFVESFSMLEKIFYIFRKDVENGILFEVHSLDKVVLRLTFAGVKNDKSENVVTIPNITKDISNLNHSTAIKTKPLEETEIIEKVRIAFDDNNNSGIMVRDDQLEIGFMELDDQSFMDLGMDSISLVDFVNQLNRNYFPLIELSTSDIFNHPTTNSLSQYIYTQINSQHIKSSSVDRTVSHTRNDSLREPLNGFEDHSDYRIAFAVSSPSEAVTNLMKVTKPLSAEELDNSNLCFFFSPQGVQYGNMEKCSLSEENVFKRELYRLIDIASSMFKCNFMDIMYPQDEKSELIMQANYAQVVIFILCRAVIAQLEEWGLSSDLLIGHSVGEYAAATYCGIIDEIECMKLLKVRGELIANTTPAKMLAIWGQGLNFPEEVEISAVLSDSLHCIVGSKSSIESLKKYLDIQKIEYKELESKYGFHSSMMDSIQTQFHGEVISTLSTDYCSHHMRHSVRLDKCIDSILRDQSIKVIVQIGPSGILENILAEKKSNIKVINTVLSKRQAAQNANKCQLLQALADLWSLGFDNICSDVLRQSNAKLMVISLSSDPLHWMVLGPIREYHIGRKKRNCFVDNRVRVSIAKIVSSLIETTHEVVLVTPHCMMVQDYSESIMKTELLFGRNVIIFGGTGSIGKTYFDVILEDPKVENIVICSRTANKNRGGILKKRTSYI</sequence>
<dbReference type="PROSITE" id="PS52004">
    <property type="entry name" value="KS3_2"/>
    <property type="match status" value="1"/>
</dbReference>
<dbReference type="GO" id="GO:0005737">
    <property type="term" value="C:cytoplasm"/>
    <property type="evidence" value="ECO:0007669"/>
    <property type="project" value="TreeGrafter"/>
</dbReference>
<accession>A0A1I7X5K9</accession>
<keyword evidence="6" id="KW-1185">Reference proteome</keyword>
<evidence type="ECO:0000313" key="7">
    <source>
        <dbReference type="WBParaSite" id="Hba_12889"/>
    </source>
</evidence>
<evidence type="ECO:0000313" key="6">
    <source>
        <dbReference type="Proteomes" id="UP000095283"/>
    </source>
</evidence>
<feature type="domain" description="Ketosynthase family 3 (KS3)" evidence="5">
    <location>
        <begin position="1"/>
        <end position="131"/>
    </location>
</feature>
<dbReference type="InterPro" id="IPR014043">
    <property type="entry name" value="Acyl_transferase_dom"/>
</dbReference>
<dbReference type="InterPro" id="IPR016039">
    <property type="entry name" value="Thiolase-like"/>
</dbReference>
<dbReference type="PROSITE" id="PS50075">
    <property type="entry name" value="CARRIER"/>
    <property type="match status" value="1"/>
</dbReference>
<dbReference type="SUPFAM" id="SSF52151">
    <property type="entry name" value="FabD/lysophospholipase-like"/>
    <property type="match status" value="1"/>
</dbReference>
<evidence type="ECO:0000256" key="2">
    <source>
        <dbReference type="ARBA" id="ARBA00022553"/>
    </source>
</evidence>
<dbReference type="PANTHER" id="PTHR43775:SF37">
    <property type="entry name" value="SI:DKEY-61P9.11"/>
    <property type="match status" value="1"/>
</dbReference>
<dbReference type="InterPro" id="IPR001227">
    <property type="entry name" value="Ac_transferase_dom_sf"/>
</dbReference>
<dbReference type="Gene3D" id="1.10.1200.10">
    <property type="entry name" value="ACP-like"/>
    <property type="match status" value="1"/>
</dbReference>
<dbReference type="InterPro" id="IPR020841">
    <property type="entry name" value="PKS_Beta-ketoAc_synthase_dom"/>
</dbReference>
<dbReference type="GO" id="GO:0005886">
    <property type="term" value="C:plasma membrane"/>
    <property type="evidence" value="ECO:0007669"/>
    <property type="project" value="TreeGrafter"/>
</dbReference>
<dbReference type="SUPFAM" id="SSF53901">
    <property type="entry name" value="Thiolase-like"/>
    <property type="match status" value="1"/>
</dbReference>
<dbReference type="SMART" id="SM00827">
    <property type="entry name" value="PKS_AT"/>
    <property type="match status" value="1"/>
</dbReference>
<keyword evidence="2" id="KW-0597">Phosphoprotein</keyword>
<reference evidence="7" key="1">
    <citation type="submission" date="2016-11" db="UniProtKB">
        <authorList>
            <consortium name="WormBaseParasite"/>
        </authorList>
    </citation>
    <scope>IDENTIFICATION</scope>
</reference>
<dbReference type="GO" id="GO:0031177">
    <property type="term" value="F:phosphopantetheine binding"/>
    <property type="evidence" value="ECO:0007669"/>
    <property type="project" value="InterPro"/>
</dbReference>
<dbReference type="SMART" id="SM00823">
    <property type="entry name" value="PKS_PP"/>
    <property type="match status" value="1"/>
</dbReference>
<keyword evidence="3" id="KW-0808">Transferase</keyword>
<evidence type="ECO:0000259" key="4">
    <source>
        <dbReference type="PROSITE" id="PS50075"/>
    </source>
</evidence>
<evidence type="ECO:0000256" key="1">
    <source>
        <dbReference type="ARBA" id="ARBA00022450"/>
    </source>
</evidence>
<keyword evidence="1" id="KW-0596">Phosphopantetheine</keyword>
<proteinExistence type="predicted"/>
<dbReference type="Pfam" id="PF00550">
    <property type="entry name" value="PP-binding"/>
    <property type="match status" value="1"/>
</dbReference>
<evidence type="ECO:0000256" key="3">
    <source>
        <dbReference type="ARBA" id="ARBA00022679"/>
    </source>
</evidence>
<organism evidence="6 7">
    <name type="scientific">Heterorhabditis bacteriophora</name>
    <name type="common">Entomopathogenic nematode worm</name>
    <dbReference type="NCBI Taxonomy" id="37862"/>
    <lineage>
        <taxon>Eukaryota</taxon>
        <taxon>Metazoa</taxon>
        <taxon>Ecdysozoa</taxon>
        <taxon>Nematoda</taxon>
        <taxon>Chromadorea</taxon>
        <taxon>Rhabditida</taxon>
        <taxon>Rhabditina</taxon>
        <taxon>Rhabditomorpha</taxon>
        <taxon>Strongyloidea</taxon>
        <taxon>Heterorhabditidae</taxon>
        <taxon>Heterorhabditis</taxon>
    </lineage>
</organism>
<dbReference type="PANTHER" id="PTHR43775">
    <property type="entry name" value="FATTY ACID SYNTHASE"/>
    <property type="match status" value="1"/>
</dbReference>
<dbReference type="InterPro" id="IPR020806">
    <property type="entry name" value="PKS_PP-bd"/>
</dbReference>
<dbReference type="Pfam" id="PF02801">
    <property type="entry name" value="Ketoacyl-synt_C"/>
    <property type="match status" value="1"/>
</dbReference>